<protein>
    <submittedName>
        <fullName evidence="2">Uncharacterized protein</fullName>
    </submittedName>
</protein>
<sequence length="1090" mass="118195">MAAEDEAPGEAALFEKTWRLLTYANSIFFRLKSKYKLSQIKDSIHKIKHKNWKIGHSCVTEMDAAENLEQVFSVHMAAPALAVLQQLRKDLSKQQAQKLLDNHRNFLQLGTCSFGRRGQTSYALRTEAEVQRLCNIANISDENVAHFWSRGVGLRLRGPQGAAEVRVAHTHDGCVCGDVADTSTADTSSMRIDEQPTDVRVGNAEPSSSTSQLRVPLYARSDISNCAVVPLDAHATCLDCVRHGLIAAGATDVPAPEILLATVVAAIAESWESMHYQVLHAHASSLPSTCTATQYGEALQQHRLLPGDVELAVLAHAFNIAITVFDPAGLQICYWGSSSAPTEVCLIRQAGLAGAPMPYRLLEMVPGVWTGQRRQHLVAACRTVGLCMSETPSAERAGQVCAVLQAMDSRFEVTVQQVLAEWADQHEPAVQQQPPQRQRQEQQQRRQQQHQPQQRSRVAAQPTRQQHHRPSDGPLPSPAVTDAEKNIPGYFGASWRSGPGHRLGISDRLAAWSAVTSMLLAGALVVCAMCGVTSTDLHDDLKRWATVEPVGAAIAPYSFHNSLHAGSTTTSEGLWHLCPHCAPLYPANSGNERAEYLVFHPPDYTKAIVSLDAIDQLRIGLVDVGLGFFSAAFGFVAGKLRQQHCMEALVLDWARDSTRRVNTLPPALQEVLGWSVQHNPLVREFLTVAEQLPTPMLTMRRRTDSSGALPIHPAPLKRPSLPPTDLGAYGAPSPSGPSGSSAGASAKPPVHIADLWAQLAAASPTGGGRARSTPSGVPRRPLSFKYAPHLPLLVAALPRRTLPHSTLATPAARPRATPPVPQQLLLASMGCHGEDVLRANHTIAEFNVLLAEARKYRDEFLEQHHVKPASTYLYNITAAIHEGDMPDRATATHAAVMQLWIAAAGSLRADTAIELIYDYGMDAGTVLKTDQEFARSVLTAAQQARASGALLTTTTPAKRAASSPAEPDSSASPRTVYVGQSQDPQRRFQAHARNPPSRMKEDASRYQPFHDHFSLTRLMSTANPALAQRMEAFYIAQFKARGPGGYNVLCGPPSASPAFYAMRRQRAGSAHTPTAVTVQDNDDDAPDTLA</sequence>
<proteinExistence type="predicted"/>
<accession>D8U6A0</accession>
<dbReference type="OrthoDB" id="561093at2759"/>
<feature type="compositionally biased region" description="Low complexity" evidence="1">
    <location>
        <begin position="960"/>
        <end position="973"/>
    </location>
</feature>
<feature type="compositionally biased region" description="Low complexity" evidence="1">
    <location>
        <begin position="727"/>
        <end position="747"/>
    </location>
</feature>
<evidence type="ECO:0000313" key="3">
    <source>
        <dbReference type="Proteomes" id="UP000001058"/>
    </source>
</evidence>
<feature type="region of interest" description="Disordered" evidence="1">
    <location>
        <begin position="1070"/>
        <end position="1090"/>
    </location>
</feature>
<feature type="compositionally biased region" description="Low complexity" evidence="1">
    <location>
        <begin position="445"/>
        <end position="455"/>
    </location>
</feature>
<dbReference type="KEGG" id="vcn:VOLCADRAFT_106274"/>
<dbReference type="RefSeq" id="XP_002954100.1">
    <property type="nucleotide sequence ID" value="XM_002954054.1"/>
</dbReference>
<dbReference type="Proteomes" id="UP000001058">
    <property type="component" value="Unassembled WGS sequence"/>
</dbReference>
<feature type="region of interest" description="Disordered" evidence="1">
    <location>
        <begin position="949"/>
        <end position="1005"/>
    </location>
</feature>
<feature type="region of interest" description="Disordered" evidence="1">
    <location>
        <begin position="426"/>
        <end position="483"/>
    </location>
</feature>
<organism evidence="3">
    <name type="scientific">Volvox carteri f. nagariensis</name>
    <dbReference type="NCBI Taxonomy" id="3068"/>
    <lineage>
        <taxon>Eukaryota</taxon>
        <taxon>Viridiplantae</taxon>
        <taxon>Chlorophyta</taxon>
        <taxon>core chlorophytes</taxon>
        <taxon>Chlorophyceae</taxon>
        <taxon>CS clade</taxon>
        <taxon>Chlamydomonadales</taxon>
        <taxon>Volvocaceae</taxon>
        <taxon>Volvox</taxon>
    </lineage>
</organism>
<dbReference type="GeneID" id="9624028"/>
<dbReference type="InParanoid" id="D8U6A0"/>
<evidence type="ECO:0000256" key="1">
    <source>
        <dbReference type="SAM" id="MobiDB-lite"/>
    </source>
</evidence>
<evidence type="ECO:0000313" key="2">
    <source>
        <dbReference type="EMBL" id="EFJ44817.1"/>
    </source>
</evidence>
<reference evidence="2 3" key="1">
    <citation type="journal article" date="2010" name="Science">
        <title>Genomic analysis of organismal complexity in the multicellular green alga Volvox carteri.</title>
        <authorList>
            <person name="Prochnik S.E."/>
            <person name="Umen J."/>
            <person name="Nedelcu A.M."/>
            <person name="Hallmann A."/>
            <person name="Miller S.M."/>
            <person name="Nishii I."/>
            <person name="Ferris P."/>
            <person name="Kuo A."/>
            <person name="Mitros T."/>
            <person name="Fritz-Laylin L.K."/>
            <person name="Hellsten U."/>
            <person name="Chapman J."/>
            <person name="Simakov O."/>
            <person name="Rensing S.A."/>
            <person name="Terry A."/>
            <person name="Pangilinan J."/>
            <person name="Kapitonov V."/>
            <person name="Jurka J."/>
            <person name="Salamov A."/>
            <person name="Shapiro H."/>
            <person name="Schmutz J."/>
            <person name="Grimwood J."/>
            <person name="Lindquist E."/>
            <person name="Lucas S."/>
            <person name="Grigoriev I.V."/>
            <person name="Schmitt R."/>
            <person name="Kirk D."/>
            <person name="Rokhsar D.S."/>
        </authorList>
    </citation>
    <scope>NUCLEOTIDE SEQUENCE [LARGE SCALE GENOMIC DNA]</scope>
    <source>
        <strain evidence="3">f. Nagariensis / Eve</strain>
    </source>
</reference>
<dbReference type="EMBL" id="GL378361">
    <property type="protein sequence ID" value="EFJ44817.1"/>
    <property type="molecule type" value="Genomic_DNA"/>
</dbReference>
<feature type="region of interest" description="Disordered" evidence="1">
    <location>
        <begin position="703"/>
        <end position="747"/>
    </location>
</feature>
<name>D8U6A0_VOLCA</name>
<gene>
    <name evidence="2" type="ORF">VOLCADRAFT_106274</name>
</gene>
<feature type="compositionally biased region" description="Acidic residues" evidence="1">
    <location>
        <begin position="1080"/>
        <end position="1090"/>
    </location>
</feature>
<keyword evidence="3" id="KW-1185">Reference proteome</keyword>
<dbReference type="AlphaFoldDB" id="D8U6A0"/>